<evidence type="ECO:0000313" key="3">
    <source>
        <dbReference type="Proteomes" id="UP000026962"/>
    </source>
</evidence>
<dbReference type="Gramene" id="OPUNC03G03480.1">
    <property type="protein sequence ID" value="OPUNC03G03480.1"/>
    <property type="gene ID" value="OPUNC03G03480"/>
</dbReference>
<reference evidence="2" key="1">
    <citation type="submission" date="2015-04" db="UniProtKB">
        <authorList>
            <consortium name="EnsemblPlants"/>
        </authorList>
    </citation>
    <scope>IDENTIFICATION</scope>
</reference>
<keyword evidence="3" id="KW-1185">Reference proteome</keyword>
<dbReference type="EnsemblPlants" id="OPUNC03G03480.1">
    <property type="protein sequence ID" value="OPUNC03G03480.1"/>
    <property type="gene ID" value="OPUNC03G03480"/>
</dbReference>
<reference evidence="2" key="2">
    <citation type="submission" date="2018-05" db="EMBL/GenBank/DDBJ databases">
        <title>OpunRS2 (Oryza punctata Reference Sequence Version 2).</title>
        <authorList>
            <person name="Zhang J."/>
            <person name="Kudrna D."/>
            <person name="Lee S."/>
            <person name="Talag J."/>
            <person name="Welchert J."/>
            <person name="Wing R.A."/>
        </authorList>
    </citation>
    <scope>NUCLEOTIDE SEQUENCE [LARGE SCALE GENOMIC DNA]</scope>
</reference>
<dbReference type="HOGENOM" id="CLU_1698356_0_0_1"/>
<evidence type="ECO:0000313" key="2">
    <source>
        <dbReference type="EnsemblPlants" id="OPUNC03G03480.1"/>
    </source>
</evidence>
<dbReference type="Proteomes" id="UP000026962">
    <property type="component" value="Chromosome 3"/>
</dbReference>
<name>A0A0E0K8T4_ORYPU</name>
<protein>
    <submittedName>
        <fullName evidence="2">Uncharacterized protein</fullName>
    </submittedName>
</protein>
<dbReference type="AlphaFoldDB" id="A0A0E0K8T4"/>
<sequence length="155" mass="17289">MDIYWLRYGKSLGSDILKIGEGISREQPLLGSIVFHRTNARSNISGHSHLSYPVKHAYIAPHHPIRDPYLLSSRTPAVAPLSHTRHCRDSRSPSLPLHRAAATLDRGRRTRRHASRSTGAPPRPVTPAAPLATTTVVFSRCPDQLRMTSRQATKY</sequence>
<organism evidence="2">
    <name type="scientific">Oryza punctata</name>
    <name type="common">Red rice</name>
    <dbReference type="NCBI Taxonomy" id="4537"/>
    <lineage>
        <taxon>Eukaryota</taxon>
        <taxon>Viridiplantae</taxon>
        <taxon>Streptophyta</taxon>
        <taxon>Embryophyta</taxon>
        <taxon>Tracheophyta</taxon>
        <taxon>Spermatophyta</taxon>
        <taxon>Magnoliopsida</taxon>
        <taxon>Liliopsida</taxon>
        <taxon>Poales</taxon>
        <taxon>Poaceae</taxon>
        <taxon>BOP clade</taxon>
        <taxon>Oryzoideae</taxon>
        <taxon>Oryzeae</taxon>
        <taxon>Oryzinae</taxon>
        <taxon>Oryza</taxon>
    </lineage>
</organism>
<evidence type="ECO:0000256" key="1">
    <source>
        <dbReference type="SAM" id="MobiDB-lite"/>
    </source>
</evidence>
<feature type="region of interest" description="Disordered" evidence="1">
    <location>
        <begin position="85"/>
        <end position="132"/>
    </location>
</feature>
<proteinExistence type="predicted"/>
<accession>A0A0E0K8T4</accession>